<organism evidence="1">
    <name type="scientific">Rhizophora mucronata</name>
    <name type="common">Asiatic mangrove</name>
    <dbReference type="NCBI Taxonomy" id="61149"/>
    <lineage>
        <taxon>Eukaryota</taxon>
        <taxon>Viridiplantae</taxon>
        <taxon>Streptophyta</taxon>
        <taxon>Embryophyta</taxon>
        <taxon>Tracheophyta</taxon>
        <taxon>Spermatophyta</taxon>
        <taxon>Magnoliopsida</taxon>
        <taxon>eudicotyledons</taxon>
        <taxon>Gunneridae</taxon>
        <taxon>Pentapetalae</taxon>
        <taxon>rosids</taxon>
        <taxon>fabids</taxon>
        <taxon>Malpighiales</taxon>
        <taxon>Rhizophoraceae</taxon>
        <taxon>Rhizophora</taxon>
    </lineage>
</organism>
<accession>A0A2P2QH55</accession>
<name>A0A2P2QH55_RHIMU</name>
<reference evidence="1" key="1">
    <citation type="submission" date="2018-02" db="EMBL/GenBank/DDBJ databases">
        <title>Rhizophora mucronata_Transcriptome.</title>
        <authorList>
            <person name="Meera S.P."/>
            <person name="Sreeshan A."/>
            <person name="Augustine A."/>
        </authorList>
    </citation>
    <scope>NUCLEOTIDE SEQUENCE</scope>
    <source>
        <tissue evidence="1">Leaf</tissue>
    </source>
</reference>
<protein>
    <submittedName>
        <fullName evidence="1">Uncharacterized protein</fullName>
    </submittedName>
</protein>
<dbReference type="EMBL" id="GGEC01085847">
    <property type="protein sequence ID" value="MBX66331.1"/>
    <property type="molecule type" value="Transcribed_RNA"/>
</dbReference>
<sequence length="34" mass="4113">MCSMTRFIWSYSLAIKKKKPFCKCSEIYGLLFCW</sequence>
<evidence type="ECO:0000313" key="1">
    <source>
        <dbReference type="EMBL" id="MBX66331.1"/>
    </source>
</evidence>
<proteinExistence type="predicted"/>
<dbReference type="AlphaFoldDB" id="A0A2P2QH55"/>